<accession>A0A6J7X0E5</accession>
<dbReference type="SMART" id="SM00475">
    <property type="entry name" value="53EXOc"/>
    <property type="match status" value="1"/>
</dbReference>
<dbReference type="InterPro" id="IPR036279">
    <property type="entry name" value="5-3_exonuclease_C_sf"/>
</dbReference>
<evidence type="ECO:0000313" key="4">
    <source>
        <dbReference type="EMBL" id="CAB5222472.1"/>
    </source>
</evidence>
<feature type="domain" description="5'-3' exonuclease" evidence="3">
    <location>
        <begin position="2"/>
        <end position="237"/>
    </location>
</feature>
<dbReference type="Gene3D" id="1.10.150.20">
    <property type="entry name" value="5' to 3' exonuclease, C-terminal subdomain"/>
    <property type="match status" value="1"/>
</dbReference>
<keyword evidence="4" id="KW-0269">Exonuclease</keyword>
<dbReference type="Pfam" id="PF02739">
    <property type="entry name" value="5_3_exonuc_N"/>
    <property type="match status" value="1"/>
</dbReference>
<dbReference type="EMBL" id="LR798315">
    <property type="protein sequence ID" value="CAB5222472.1"/>
    <property type="molecule type" value="Genomic_DNA"/>
</dbReference>
<dbReference type="InterPro" id="IPR020046">
    <property type="entry name" value="5-3_exonucl_a-hlix_arch_N"/>
</dbReference>
<dbReference type="InterPro" id="IPR038969">
    <property type="entry name" value="FEN"/>
</dbReference>
<name>A0A6J7X0E5_9CAUD</name>
<dbReference type="GO" id="GO:0008409">
    <property type="term" value="F:5'-3' exonuclease activity"/>
    <property type="evidence" value="ECO:0007669"/>
    <property type="project" value="InterPro"/>
</dbReference>
<keyword evidence="1" id="KW-0540">Nuclease</keyword>
<proteinExistence type="predicted"/>
<dbReference type="PANTHER" id="PTHR42646">
    <property type="entry name" value="FLAP ENDONUCLEASE XNI"/>
    <property type="match status" value="1"/>
</dbReference>
<keyword evidence="2" id="KW-0378">Hydrolase</keyword>
<evidence type="ECO:0000256" key="2">
    <source>
        <dbReference type="ARBA" id="ARBA00022801"/>
    </source>
</evidence>
<organism evidence="4">
    <name type="scientific">uncultured Caudovirales phage</name>
    <dbReference type="NCBI Taxonomy" id="2100421"/>
    <lineage>
        <taxon>Viruses</taxon>
        <taxon>Duplodnaviria</taxon>
        <taxon>Heunggongvirae</taxon>
        <taxon>Uroviricota</taxon>
        <taxon>Caudoviricetes</taxon>
        <taxon>Peduoviridae</taxon>
        <taxon>Maltschvirus</taxon>
        <taxon>Maltschvirus maltsch</taxon>
    </lineage>
</organism>
<sequence>MLALIDQDLLCYRCAASAEQDEFAIAVYRIDELLDNILTKTNATSYRAFLTGPNNFRKKIYPEYKANRTQPKPRHLKDLQDYSVEKLNAEFAPDTLEADDALAINQKYLGVNIEETIICSLDKDLLQVPGHHFSWEINGKGWTRPDTFIEQTELEGLRLFYQQCLKGDTSDNIKGVEGIGTKKADKLLANCETEKEMFDIVRTAYGNDEEFLMNARVLWILRTPTDDYQKRFNANIQE</sequence>
<dbReference type="InterPro" id="IPR029060">
    <property type="entry name" value="PIN-like_dom_sf"/>
</dbReference>
<dbReference type="GO" id="GO:0033567">
    <property type="term" value="P:DNA replication, Okazaki fragment processing"/>
    <property type="evidence" value="ECO:0007669"/>
    <property type="project" value="InterPro"/>
</dbReference>
<dbReference type="Gene3D" id="3.40.50.1010">
    <property type="entry name" value="5'-nuclease"/>
    <property type="match status" value="1"/>
</dbReference>
<evidence type="ECO:0000259" key="3">
    <source>
        <dbReference type="SMART" id="SM00475"/>
    </source>
</evidence>
<dbReference type="SUPFAM" id="SSF88723">
    <property type="entry name" value="PIN domain-like"/>
    <property type="match status" value="1"/>
</dbReference>
<gene>
    <name evidence="4" type="ORF">UFOVP369_10</name>
</gene>
<evidence type="ECO:0000256" key="1">
    <source>
        <dbReference type="ARBA" id="ARBA00022722"/>
    </source>
</evidence>
<dbReference type="PANTHER" id="PTHR42646:SF4">
    <property type="entry name" value="5'-3' EXONUCLEASE FAMILY PROTEIN"/>
    <property type="match status" value="1"/>
</dbReference>
<dbReference type="SUPFAM" id="SSF47807">
    <property type="entry name" value="5' to 3' exonuclease, C-terminal subdomain"/>
    <property type="match status" value="1"/>
</dbReference>
<dbReference type="GO" id="GO:0003677">
    <property type="term" value="F:DNA binding"/>
    <property type="evidence" value="ECO:0007669"/>
    <property type="project" value="InterPro"/>
</dbReference>
<dbReference type="GO" id="GO:0017108">
    <property type="term" value="F:5'-flap endonuclease activity"/>
    <property type="evidence" value="ECO:0007669"/>
    <property type="project" value="InterPro"/>
</dbReference>
<protein>
    <submittedName>
        <fullName evidence="4">Exo 5'-3' exonuclease (Including N-terminal domain of PolI)</fullName>
    </submittedName>
</protein>
<reference evidence="4" key="1">
    <citation type="submission" date="2020-05" db="EMBL/GenBank/DDBJ databases">
        <authorList>
            <person name="Chiriac C."/>
            <person name="Salcher M."/>
            <person name="Ghai R."/>
            <person name="Kavagutti S V."/>
        </authorList>
    </citation>
    <scope>NUCLEOTIDE SEQUENCE</scope>
</reference>
<dbReference type="InterPro" id="IPR002421">
    <property type="entry name" value="5-3_exonuclease"/>
</dbReference>